<evidence type="ECO:0000259" key="10">
    <source>
        <dbReference type="Pfam" id="PF00697"/>
    </source>
</evidence>
<dbReference type="InterPro" id="IPR013785">
    <property type="entry name" value="Aldolase_TIM"/>
</dbReference>
<organism evidence="11 12">
    <name type="scientific">Tunturiibacter lichenicola</name>
    <dbReference type="NCBI Taxonomy" id="2051959"/>
    <lineage>
        <taxon>Bacteria</taxon>
        <taxon>Pseudomonadati</taxon>
        <taxon>Acidobacteriota</taxon>
        <taxon>Terriglobia</taxon>
        <taxon>Terriglobales</taxon>
        <taxon>Acidobacteriaceae</taxon>
        <taxon>Tunturiibacter</taxon>
    </lineage>
</organism>
<evidence type="ECO:0000256" key="6">
    <source>
        <dbReference type="ARBA" id="ARBA00022822"/>
    </source>
</evidence>
<evidence type="ECO:0000256" key="2">
    <source>
        <dbReference type="ARBA" id="ARBA00004664"/>
    </source>
</evidence>
<evidence type="ECO:0000256" key="9">
    <source>
        <dbReference type="HAMAP-Rule" id="MF_00135"/>
    </source>
</evidence>
<dbReference type="PANTHER" id="PTHR42894">
    <property type="entry name" value="N-(5'-PHOSPHORIBOSYL)ANTHRANILATE ISOMERASE"/>
    <property type="match status" value="1"/>
</dbReference>
<dbReference type="Pfam" id="PF00697">
    <property type="entry name" value="PRAI"/>
    <property type="match status" value="1"/>
</dbReference>
<keyword evidence="5 9" id="KW-0028">Amino-acid biosynthesis</keyword>
<gene>
    <name evidence="9" type="primary">trpF</name>
    <name evidence="11" type="ORF">HDF10_003014</name>
</gene>
<keyword evidence="8 9" id="KW-0413">Isomerase</keyword>
<comment type="pathway">
    <text evidence="2 9">Amino-acid biosynthesis; L-tryptophan biosynthesis; L-tryptophan from chorismate: step 3/5.</text>
</comment>
<proteinExistence type="inferred from homology"/>
<dbReference type="PANTHER" id="PTHR42894:SF1">
    <property type="entry name" value="N-(5'-PHOSPHORIBOSYL)ANTHRANILATE ISOMERASE"/>
    <property type="match status" value="1"/>
</dbReference>
<comment type="similarity">
    <text evidence="9">Belongs to the TrpF family.</text>
</comment>
<feature type="domain" description="N-(5'phosphoribosyl) anthranilate isomerase (PRAI)" evidence="10">
    <location>
        <begin position="3"/>
        <end position="217"/>
    </location>
</feature>
<dbReference type="InterPro" id="IPR044643">
    <property type="entry name" value="TrpF_fam"/>
</dbReference>
<dbReference type="GO" id="GO:0004640">
    <property type="term" value="F:phosphoribosylanthranilate isomerase activity"/>
    <property type="evidence" value="ECO:0007669"/>
    <property type="project" value="UniProtKB-UniRule"/>
</dbReference>
<evidence type="ECO:0000313" key="12">
    <source>
        <dbReference type="Proteomes" id="UP000569092"/>
    </source>
</evidence>
<evidence type="ECO:0000256" key="1">
    <source>
        <dbReference type="ARBA" id="ARBA00001164"/>
    </source>
</evidence>
<dbReference type="EMBL" id="JACHDZ010000004">
    <property type="protein sequence ID" value="MBB5345028.1"/>
    <property type="molecule type" value="Genomic_DNA"/>
</dbReference>
<reference evidence="11 12" key="1">
    <citation type="submission" date="2020-08" db="EMBL/GenBank/DDBJ databases">
        <title>Genomic Encyclopedia of Type Strains, Phase IV (KMG-V): Genome sequencing to study the core and pangenomes of soil and plant-associated prokaryotes.</title>
        <authorList>
            <person name="Whitman W."/>
        </authorList>
    </citation>
    <scope>NUCLEOTIDE SEQUENCE [LARGE SCALE GENOMIC DNA]</scope>
    <source>
        <strain evidence="11 12">M8US30</strain>
    </source>
</reference>
<evidence type="ECO:0000256" key="5">
    <source>
        <dbReference type="ARBA" id="ARBA00022605"/>
    </source>
</evidence>
<dbReference type="HAMAP" id="MF_00135">
    <property type="entry name" value="PRAI"/>
    <property type="match status" value="1"/>
</dbReference>
<evidence type="ECO:0000256" key="7">
    <source>
        <dbReference type="ARBA" id="ARBA00023141"/>
    </source>
</evidence>
<dbReference type="AlphaFoldDB" id="A0A7W8J9P0"/>
<dbReference type="CDD" id="cd00405">
    <property type="entry name" value="PRAI"/>
    <property type="match status" value="1"/>
</dbReference>
<sequence>MWIKICANTNLADAKLAAELGADALGFVFAPSPRRVTSAQVAKITPHLPSTVERVGVFYAVDAYEIARAAHEAGLTAVQLHSGVDFALIHRLHKLFAGQVSLIQTVHWQVDADAASAAIVAAELRKIAADGLVDRVLIDSKVGAALGGTGISFDWDTARSIFDEAAPELRLIVAGGLRPENVTEAIQGLRPWGVDVASGVEFELGQKSPEKLAAFISKARESKVDSV</sequence>
<dbReference type="InterPro" id="IPR001240">
    <property type="entry name" value="PRAI_dom"/>
</dbReference>
<dbReference type="Gene3D" id="3.20.20.70">
    <property type="entry name" value="Aldolase class I"/>
    <property type="match status" value="1"/>
</dbReference>
<keyword evidence="6 9" id="KW-0822">Tryptophan biosynthesis</keyword>
<dbReference type="UniPathway" id="UPA00035">
    <property type="reaction ID" value="UER00042"/>
</dbReference>
<comment type="caution">
    <text evidence="11">The sequence shown here is derived from an EMBL/GenBank/DDBJ whole genome shotgun (WGS) entry which is preliminary data.</text>
</comment>
<accession>A0A7W8J9P0</accession>
<evidence type="ECO:0000313" key="11">
    <source>
        <dbReference type="EMBL" id="MBB5345028.1"/>
    </source>
</evidence>
<protein>
    <recommendedName>
        <fullName evidence="4 9">N-(5'-phosphoribosyl)anthranilate isomerase</fullName>
        <shortName evidence="9">PRAI</shortName>
        <ecNumber evidence="3 9">5.3.1.24</ecNumber>
    </recommendedName>
</protein>
<name>A0A7W8J9P0_9BACT</name>
<dbReference type="InterPro" id="IPR011060">
    <property type="entry name" value="RibuloseP-bd_barrel"/>
</dbReference>
<dbReference type="GO" id="GO:0000162">
    <property type="term" value="P:L-tryptophan biosynthetic process"/>
    <property type="evidence" value="ECO:0007669"/>
    <property type="project" value="UniProtKB-UniRule"/>
</dbReference>
<dbReference type="Proteomes" id="UP000569092">
    <property type="component" value="Unassembled WGS sequence"/>
</dbReference>
<evidence type="ECO:0000256" key="4">
    <source>
        <dbReference type="ARBA" id="ARBA00022272"/>
    </source>
</evidence>
<evidence type="ECO:0000256" key="3">
    <source>
        <dbReference type="ARBA" id="ARBA00012572"/>
    </source>
</evidence>
<dbReference type="SUPFAM" id="SSF51366">
    <property type="entry name" value="Ribulose-phoshate binding barrel"/>
    <property type="match status" value="1"/>
</dbReference>
<evidence type="ECO:0000256" key="8">
    <source>
        <dbReference type="ARBA" id="ARBA00023235"/>
    </source>
</evidence>
<dbReference type="EC" id="5.3.1.24" evidence="3 9"/>
<keyword evidence="7 9" id="KW-0057">Aromatic amino acid biosynthesis</keyword>
<comment type="catalytic activity">
    <reaction evidence="1 9">
        <text>N-(5-phospho-beta-D-ribosyl)anthranilate = 1-(2-carboxyphenylamino)-1-deoxy-D-ribulose 5-phosphate</text>
        <dbReference type="Rhea" id="RHEA:21540"/>
        <dbReference type="ChEBI" id="CHEBI:18277"/>
        <dbReference type="ChEBI" id="CHEBI:58613"/>
        <dbReference type="EC" id="5.3.1.24"/>
    </reaction>
</comment>